<proteinExistence type="predicted"/>
<gene>
    <name evidence="2" type="ORF">DJ017_03770</name>
</gene>
<accession>A0A328AI20</accession>
<dbReference type="OrthoDB" id="7319921at2"/>
<reference evidence="3" key="1">
    <citation type="submission" date="2018-05" db="EMBL/GenBank/DDBJ databases">
        <authorList>
            <person name="Li X."/>
        </authorList>
    </citation>
    <scope>NUCLEOTIDE SEQUENCE [LARGE SCALE GENOMIC DNA]</scope>
    <source>
        <strain evidence="3">LX32</strain>
    </source>
</reference>
<sequence length="391" mass="42451">MRRLACLIAAAVLAPAAARAAAPPPPAPVPYDAGPEAFEQRLPVEGERNRVLNEMEIGARALWRSDYPKAKVALDDALARIGSVFADDPNAAKARKLWYDEGSKDFKGEPYERAMAFLYRGLLYLHDGDYENARAAFRQGQMQDAFAEEQQYRTDFALLVFLEAWASHLNHDEDLRDQALAILAKLRPDFPGIAPKDDTLVLVETGFAPRKLGDGADHAYFVYRRGKNIAENQAEVVRPSGAQRAYPMEDIFFQASTRGGRQIDRILQGKAQMKQNTGQVGSFIADGSVVVSNFTGANDAVAIAGGVAGVLLLVSSSAKPQADTRTWSSLPDTVHVLTLATGGKPPPQMSVRFLKDGVPVAGEDQPIQCDTQGRSSLCLVRAHQPPKASPP</sequence>
<organism evidence="2 3">
    <name type="scientific">Phenylobacterium soli</name>
    <dbReference type="NCBI Taxonomy" id="2170551"/>
    <lineage>
        <taxon>Bacteria</taxon>
        <taxon>Pseudomonadati</taxon>
        <taxon>Pseudomonadota</taxon>
        <taxon>Alphaproteobacteria</taxon>
        <taxon>Caulobacterales</taxon>
        <taxon>Caulobacteraceae</taxon>
        <taxon>Phenylobacterium</taxon>
    </lineage>
</organism>
<keyword evidence="3" id="KW-1185">Reference proteome</keyword>
<evidence type="ECO:0000256" key="1">
    <source>
        <dbReference type="SAM" id="SignalP"/>
    </source>
</evidence>
<comment type="caution">
    <text evidence="2">The sequence shown here is derived from an EMBL/GenBank/DDBJ whole genome shotgun (WGS) entry which is preliminary data.</text>
</comment>
<dbReference type="AlphaFoldDB" id="A0A328AI20"/>
<protein>
    <recommendedName>
        <fullName evidence="4">Tetratricopeptide repeat protein</fullName>
    </recommendedName>
</protein>
<feature type="chain" id="PRO_5016249616" description="Tetratricopeptide repeat protein" evidence="1">
    <location>
        <begin position="21"/>
        <end position="391"/>
    </location>
</feature>
<dbReference type="RefSeq" id="WP_111527458.1">
    <property type="nucleotide sequence ID" value="NZ_JBHRSG010000005.1"/>
</dbReference>
<keyword evidence="1" id="KW-0732">Signal</keyword>
<feature type="signal peptide" evidence="1">
    <location>
        <begin position="1"/>
        <end position="20"/>
    </location>
</feature>
<dbReference type="EMBL" id="QFYQ01000001">
    <property type="protein sequence ID" value="RAK53706.1"/>
    <property type="molecule type" value="Genomic_DNA"/>
</dbReference>
<name>A0A328AI20_9CAUL</name>
<evidence type="ECO:0000313" key="3">
    <source>
        <dbReference type="Proteomes" id="UP000249254"/>
    </source>
</evidence>
<dbReference type="SUPFAM" id="SSF48452">
    <property type="entry name" value="TPR-like"/>
    <property type="match status" value="1"/>
</dbReference>
<dbReference type="InterPro" id="IPR011990">
    <property type="entry name" value="TPR-like_helical_dom_sf"/>
</dbReference>
<evidence type="ECO:0000313" key="2">
    <source>
        <dbReference type="EMBL" id="RAK53706.1"/>
    </source>
</evidence>
<dbReference type="Proteomes" id="UP000249254">
    <property type="component" value="Unassembled WGS sequence"/>
</dbReference>
<evidence type="ECO:0008006" key="4">
    <source>
        <dbReference type="Google" id="ProtNLM"/>
    </source>
</evidence>